<feature type="compositionally biased region" description="Polar residues" evidence="11">
    <location>
        <begin position="940"/>
        <end position="953"/>
    </location>
</feature>
<feature type="transmembrane region" description="Helical" evidence="12">
    <location>
        <begin position="200"/>
        <end position="217"/>
    </location>
</feature>
<dbReference type="CDD" id="cd21678">
    <property type="entry name" value="SMP_TCB"/>
    <property type="match status" value="1"/>
</dbReference>
<comment type="caution">
    <text evidence="15">The sequence shown here is derived from an EMBL/GenBank/DDBJ whole genome shotgun (WGS) entry which is preliminary data.</text>
</comment>
<dbReference type="InterPro" id="IPR035892">
    <property type="entry name" value="C2_domain_sf"/>
</dbReference>
<dbReference type="Gene3D" id="2.60.40.150">
    <property type="entry name" value="C2 domain"/>
    <property type="match status" value="5"/>
</dbReference>
<accession>A0AAW0YJS2</accession>
<feature type="domain" description="C2" evidence="13">
    <location>
        <begin position="1113"/>
        <end position="1231"/>
    </location>
</feature>
<feature type="region of interest" description="Disordered" evidence="11">
    <location>
        <begin position="1524"/>
        <end position="1571"/>
    </location>
</feature>
<dbReference type="Pfam" id="PF24920">
    <property type="entry name" value="C2_TCB1"/>
    <property type="match status" value="1"/>
</dbReference>
<feature type="compositionally biased region" description="Polar residues" evidence="11">
    <location>
        <begin position="909"/>
        <end position="921"/>
    </location>
</feature>
<keyword evidence="10 12" id="KW-0472">Membrane</keyword>
<dbReference type="PROSITE" id="PS51847">
    <property type="entry name" value="SMP"/>
    <property type="match status" value="1"/>
</dbReference>
<evidence type="ECO:0000256" key="9">
    <source>
        <dbReference type="ARBA" id="ARBA00023121"/>
    </source>
</evidence>
<dbReference type="GO" id="GO:0071944">
    <property type="term" value="C:cell periphery"/>
    <property type="evidence" value="ECO:0007669"/>
    <property type="project" value="UniProtKB-ARBA"/>
</dbReference>
<feature type="domain" description="SMP-LTD" evidence="14">
    <location>
        <begin position="242"/>
        <end position="447"/>
    </location>
</feature>
<dbReference type="EMBL" id="JBCAWK010000008">
    <property type="protein sequence ID" value="KAK8850579.1"/>
    <property type="molecule type" value="Genomic_DNA"/>
</dbReference>
<sequence length="1571" mass="168986">MATVKAVDHANTNGHTGGHIDNAAPGGMTNEEKVAVGGLAARDESKGAKVHMFDPDASPAQKAADAAKAKAQLGLPSASEIREHRSGGGRAVVIDTSTSASAPAPTVSLADVDRASKAEGQGVGSDDVPGAIPAGVAPPVPTWVMSGWQQAAGLGLKEQAHVSVLADYLSENMYGAWFHNAGIILFAVFTTRFFTVIGLGWGWILIVLACCASYYTLSISRTRHRARDDIQRELVKTRLVTETESADWLNNFLDRFWLIYEPVLSQTIIASTDAALAGVAPVGVESIRLTTFTLGTKAPRIDYVRTFPKTPDDIVIMDWALSFTPNDLQDITPRQAAKRVNPKIVLSIRVGKGALSKGIPILLEDMSFSGKMRIKLKLTTSFPHIQTVDISFIEKPTFDYVLKPLGGDTFGFDINNIPGLAPFIRDQVHANLGPMMYDPNVFTIDLQQLLSGTPLDAAIGVLRVTVLDARGLKATKFGGGEPDPYVAIALGAKPPIAHTKTISSNSNPSWHETQFLLINTLADVLNLNLFDYNDHRPDNHLGTVAHELGTLAEDAEQEGVVGKILGGGKDRGELRYDLSYFPVLKPEKNADGTMEPVPDTQTGIVRLTLHQAKDLDISGLLGGSLNPYAKVFLGGNKKELHKTRILKHANQPIWEEACEFLVPEKHNSVVTIQVTDNKELLADPSLGNVTVRLTDLLEARERQQDWFPLQGSRAGKIRLTAEWKPVAMTGSVAGAAAYVPPIGILRVWLKKAVDVKNVEAALGGKSDPYVRIMGHNRVLARTEVLNNNLNPEWDQIVYVPIHSLRENFIFEIMDYQNIGKDRSLGYVEIKAADFAEKGGSQKYPYVSKGPQARQDKIKLDKANHYKGELHYEVDFKPAVSLRGGVSFEAQKNEFEVAIEEAQAQAQAEGTHSGTATPSRNGSIRLPPTSPSGGRYPASPSRATNGHRPSQSLGNVSTLSAVTAASQLTVPESKAGGDATAAEDPESGIEMSLEEILSCQSGVLVIQVISGQLSRKGSLEVMFDDGYWPAFTSGKARSNHPTWDQVGEGFIRELDFSRVWLRINAADENDKEDIVAEFKCDTKDFLEQCIRNPADFLLSQPDGSNRTIVKLAARFVPVDITLEPRESINNMGVLRVDVVEAKGLYGADRSGKSDPYVVFHLNGMRVFKSDTKKKTLHPVWNESFEAMIPSRVAAKFNFEIFDWDRVGTATSLGKGVIDLAALEPFEATEKTLPVITEKHGDKGTFSIRMLFQPEIIARVRHSTTSFGTAGRVVTTIGGVPLGVGKGVIHGGGAVAMGVGHGLGSVGGFAGRRIGLIKKEDKSGKEVLVEENEPVPSTIRPFALGDTVPNGTGIEASGVGYDLPAGQTSVPSAGGMDGVLPGSGVPGPFATTLPLGGGSAPTEPGTLAVTVIGAKDLKSQKEGGVKAYVQVKMGGRSFKTDHVKSVSPEWNETFSFNVSPGTSSFIVTVYNHHTIGKDIELGEAEVDIWRHIQPAVPNADVWVELREGTGLLRLRLDWNTGVATSGKMAGRMRTPSVSSKGGAGKEVPDSPSRFSLKKNKGGAGNVVKSAEDE</sequence>
<comment type="subcellular location">
    <subcellularLocation>
        <location evidence="1">Endoplasmic reticulum membrane</location>
    </subcellularLocation>
</comment>
<keyword evidence="6" id="KW-0256">Endoplasmic reticulum</keyword>
<dbReference type="InterPro" id="IPR056910">
    <property type="entry name" value="TCB1-3_C2"/>
</dbReference>
<evidence type="ECO:0000256" key="2">
    <source>
        <dbReference type="ARBA" id="ARBA00022448"/>
    </source>
</evidence>
<keyword evidence="2" id="KW-0813">Transport</keyword>
<dbReference type="GO" id="GO:0008289">
    <property type="term" value="F:lipid binding"/>
    <property type="evidence" value="ECO:0007669"/>
    <property type="project" value="UniProtKB-KW"/>
</dbReference>
<evidence type="ECO:0000259" key="14">
    <source>
        <dbReference type="PROSITE" id="PS51847"/>
    </source>
</evidence>
<evidence type="ECO:0000256" key="6">
    <source>
        <dbReference type="ARBA" id="ARBA00022824"/>
    </source>
</evidence>
<evidence type="ECO:0000313" key="16">
    <source>
        <dbReference type="Proteomes" id="UP001388673"/>
    </source>
</evidence>
<protein>
    <recommendedName>
        <fullName evidence="17">Transmembrane protein</fullName>
    </recommendedName>
</protein>
<evidence type="ECO:0000256" key="11">
    <source>
        <dbReference type="SAM" id="MobiDB-lite"/>
    </source>
</evidence>
<dbReference type="PROSITE" id="PS50004">
    <property type="entry name" value="C2"/>
    <property type="match status" value="5"/>
</dbReference>
<feature type="region of interest" description="Disordered" evidence="11">
    <location>
        <begin position="901"/>
        <end position="953"/>
    </location>
</feature>
<evidence type="ECO:0000256" key="8">
    <source>
        <dbReference type="ARBA" id="ARBA00023055"/>
    </source>
</evidence>
<dbReference type="SMART" id="SM00239">
    <property type="entry name" value="C2"/>
    <property type="match status" value="6"/>
</dbReference>
<evidence type="ECO:0000256" key="5">
    <source>
        <dbReference type="ARBA" id="ARBA00022737"/>
    </source>
</evidence>
<dbReference type="Proteomes" id="UP001388673">
    <property type="component" value="Unassembled WGS sequence"/>
</dbReference>
<name>A0AAW0YJS2_9TREE</name>
<proteinExistence type="predicted"/>
<evidence type="ECO:0000256" key="1">
    <source>
        <dbReference type="ARBA" id="ARBA00004586"/>
    </source>
</evidence>
<evidence type="ECO:0000256" key="10">
    <source>
        <dbReference type="ARBA" id="ARBA00023136"/>
    </source>
</evidence>
<keyword evidence="3" id="KW-0597">Phosphoprotein</keyword>
<dbReference type="GO" id="GO:0005789">
    <property type="term" value="C:endoplasmic reticulum membrane"/>
    <property type="evidence" value="ECO:0007669"/>
    <property type="project" value="UniProtKB-SubCell"/>
</dbReference>
<dbReference type="CDD" id="cd04044">
    <property type="entry name" value="C2A_Tricalbin-like"/>
    <property type="match status" value="1"/>
</dbReference>
<keyword evidence="9" id="KW-0446">Lipid-binding</keyword>
<dbReference type="RefSeq" id="XP_066802010.1">
    <property type="nucleotide sequence ID" value="XM_066947596.1"/>
</dbReference>
<organism evidence="15 16">
    <name type="scientific">Kwoniella newhampshirensis</name>
    <dbReference type="NCBI Taxonomy" id="1651941"/>
    <lineage>
        <taxon>Eukaryota</taxon>
        <taxon>Fungi</taxon>
        <taxon>Dikarya</taxon>
        <taxon>Basidiomycota</taxon>
        <taxon>Agaricomycotina</taxon>
        <taxon>Tremellomycetes</taxon>
        <taxon>Tremellales</taxon>
        <taxon>Cryptococcaceae</taxon>
        <taxon>Kwoniella</taxon>
    </lineage>
</organism>
<dbReference type="SUPFAM" id="SSF49562">
    <property type="entry name" value="C2 domain (Calcium/lipid-binding domain, CaLB)"/>
    <property type="match status" value="5"/>
</dbReference>
<evidence type="ECO:0000256" key="7">
    <source>
        <dbReference type="ARBA" id="ARBA00022989"/>
    </source>
</evidence>
<dbReference type="InterPro" id="IPR017147">
    <property type="entry name" value="Tricalbin"/>
</dbReference>
<gene>
    <name evidence="15" type="ORF">IAR55_004498</name>
</gene>
<dbReference type="InterPro" id="IPR037756">
    <property type="entry name" value="C2D_Tricalbin"/>
</dbReference>
<dbReference type="InterPro" id="IPR000008">
    <property type="entry name" value="C2_dom"/>
</dbReference>
<evidence type="ECO:0000259" key="13">
    <source>
        <dbReference type="PROSITE" id="PS50004"/>
    </source>
</evidence>
<feature type="domain" description="C2" evidence="13">
    <location>
        <begin position="1383"/>
        <end position="1501"/>
    </location>
</feature>
<dbReference type="InterPro" id="IPR037762">
    <property type="entry name" value="C2C_Tricalbin"/>
</dbReference>
<keyword evidence="16" id="KW-1185">Reference proteome</keyword>
<dbReference type="CDD" id="cd00030">
    <property type="entry name" value="C2"/>
    <property type="match status" value="1"/>
</dbReference>
<keyword evidence="4 12" id="KW-0812">Transmembrane</keyword>
<feature type="region of interest" description="Disordered" evidence="11">
    <location>
        <begin position="1"/>
        <end position="29"/>
    </location>
</feature>
<feature type="domain" description="C2" evidence="13">
    <location>
        <begin position="713"/>
        <end position="845"/>
    </location>
</feature>
<dbReference type="PANTHER" id="PTHR46980">
    <property type="entry name" value="TRICALBIN-1-RELATED"/>
    <property type="match status" value="1"/>
</dbReference>
<evidence type="ECO:0008006" key="17">
    <source>
        <dbReference type="Google" id="ProtNLM"/>
    </source>
</evidence>
<keyword evidence="7 12" id="KW-1133">Transmembrane helix</keyword>
<evidence type="ECO:0000256" key="3">
    <source>
        <dbReference type="ARBA" id="ARBA00022553"/>
    </source>
</evidence>
<evidence type="ECO:0000313" key="15">
    <source>
        <dbReference type="EMBL" id="KAK8850579.1"/>
    </source>
</evidence>
<dbReference type="InterPro" id="IPR031468">
    <property type="entry name" value="SMP_LBD"/>
</dbReference>
<dbReference type="GO" id="GO:0006869">
    <property type="term" value="P:lipid transport"/>
    <property type="evidence" value="ECO:0007669"/>
    <property type="project" value="UniProtKB-KW"/>
</dbReference>
<dbReference type="CDD" id="cd04045">
    <property type="entry name" value="C2C_Tricalbin-like"/>
    <property type="match status" value="1"/>
</dbReference>
<evidence type="ECO:0000256" key="12">
    <source>
        <dbReference type="SAM" id="Phobius"/>
    </source>
</evidence>
<dbReference type="KEGG" id="kne:92181756"/>
<dbReference type="CDD" id="cd04052">
    <property type="entry name" value="C2B_Tricalbin-like"/>
    <property type="match status" value="1"/>
</dbReference>
<keyword evidence="8" id="KW-0445">Lipid transport</keyword>
<feature type="domain" description="C2" evidence="13">
    <location>
        <begin position="586"/>
        <end position="707"/>
    </location>
</feature>
<keyword evidence="5" id="KW-0677">Repeat</keyword>
<dbReference type="GO" id="GO:0061817">
    <property type="term" value="P:endoplasmic reticulum-plasma membrane tethering"/>
    <property type="evidence" value="ECO:0007669"/>
    <property type="project" value="InterPro"/>
</dbReference>
<dbReference type="CDD" id="cd04040">
    <property type="entry name" value="C2D_Tricalbin-like"/>
    <property type="match status" value="1"/>
</dbReference>
<dbReference type="InterPro" id="IPR037761">
    <property type="entry name" value="C2A_Tricalbin"/>
</dbReference>
<reference evidence="15 16" key="1">
    <citation type="journal article" date="2024" name="bioRxiv">
        <title>Comparative genomics of Cryptococcus and Kwoniella reveals pathogenesis evolution and contrasting karyotype dynamics via intercentromeric recombination or chromosome fusion.</title>
        <authorList>
            <person name="Coelho M.A."/>
            <person name="David-Palma M."/>
            <person name="Shea T."/>
            <person name="Bowers K."/>
            <person name="McGinley-Smith S."/>
            <person name="Mohammad A.W."/>
            <person name="Gnirke A."/>
            <person name="Yurkov A.M."/>
            <person name="Nowrousian M."/>
            <person name="Sun S."/>
            <person name="Cuomo C.A."/>
            <person name="Heitman J."/>
        </authorList>
    </citation>
    <scope>NUCLEOTIDE SEQUENCE [LARGE SCALE GENOMIC DNA]</scope>
    <source>
        <strain evidence="15 16">CBS 13917</strain>
    </source>
</reference>
<evidence type="ECO:0000256" key="4">
    <source>
        <dbReference type="ARBA" id="ARBA00022692"/>
    </source>
</evidence>
<dbReference type="PIRSF" id="PIRSF037232">
    <property type="entry name" value="Tricalbin"/>
    <property type="match status" value="1"/>
</dbReference>
<dbReference type="PANTHER" id="PTHR46980:SF2">
    <property type="entry name" value="TRICALBIN-1-RELATED"/>
    <property type="match status" value="1"/>
</dbReference>
<dbReference type="Pfam" id="PF25669">
    <property type="entry name" value="SMP_MUG190-like"/>
    <property type="match status" value="1"/>
</dbReference>
<feature type="domain" description="C2" evidence="13">
    <location>
        <begin position="442"/>
        <end position="561"/>
    </location>
</feature>
<dbReference type="InterPro" id="IPR037765">
    <property type="entry name" value="C2B_Tricalbin"/>
</dbReference>
<dbReference type="GeneID" id="92181756"/>
<dbReference type="Pfam" id="PF00168">
    <property type="entry name" value="C2"/>
    <property type="match status" value="5"/>
</dbReference>
<dbReference type="InterPro" id="IPR052455">
    <property type="entry name" value="Tricalbin_domain"/>
</dbReference>